<comment type="caution">
    <text evidence="2">The sequence shown here is derived from an EMBL/GenBank/DDBJ whole genome shotgun (WGS) entry which is preliminary data.</text>
</comment>
<proteinExistence type="predicted"/>
<reference evidence="2 3" key="1">
    <citation type="submission" date="2018-03" db="EMBL/GenBank/DDBJ databases">
        <title>Genomic Encyclopedia of Archaeal and Bacterial Type Strains, Phase II (KMG-II): from individual species to whole genera.</title>
        <authorList>
            <person name="Goeker M."/>
        </authorList>
    </citation>
    <scope>NUCLEOTIDE SEQUENCE [LARGE SCALE GENOMIC DNA]</scope>
    <source>
        <strain evidence="2 3">DSM 43146</strain>
    </source>
</reference>
<feature type="region of interest" description="Disordered" evidence="1">
    <location>
        <begin position="78"/>
        <end position="107"/>
    </location>
</feature>
<keyword evidence="3" id="KW-1185">Reference proteome</keyword>
<dbReference type="OrthoDB" id="10010299at2"/>
<gene>
    <name evidence="2" type="ORF">CLV67_103423</name>
</gene>
<accession>A0A2T0KJI3</accession>
<evidence type="ECO:0000256" key="1">
    <source>
        <dbReference type="SAM" id="MobiDB-lite"/>
    </source>
</evidence>
<dbReference type="Proteomes" id="UP000239415">
    <property type="component" value="Unassembled WGS sequence"/>
</dbReference>
<sequence length="107" mass="11691">MAQKPRYWLADPEGVRAPVEGAELRDHLIQVNGWTEADEPDRHDFVWVRNEDPALGAVRMSWEAAQLDAWAGRGWTPGVPDVPGAPVPAAEPIKTTKPGTAAADKKE</sequence>
<dbReference type="EMBL" id="PVMZ01000003">
    <property type="protein sequence ID" value="PRX23674.1"/>
    <property type="molecule type" value="Genomic_DNA"/>
</dbReference>
<evidence type="ECO:0000313" key="3">
    <source>
        <dbReference type="Proteomes" id="UP000239415"/>
    </source>
</evidence>
<organism evidence="2 3">
    <name type="scientific">Actinoplanes italicus</name>
    <dbReference type="NCBI Taxonomy" id="113567"/>
    <lineage>
        <taxon>Bacteria</taxon>
        <taxon>Bacillati</taxon>
        <taxon>Actinomycetota</taxon>
        <taxon>Actinomycetes</taxon>
        <taxon>Micromonosporales</taxon>
        <taxon>Micromonosporaceae</taxon>
        <taxon>Actinoplanes</taxon>
    </lineage>
</organism>
<name>A0A2T0KJI3_9ACTN</name>
<protein>
    <submittedName>
        <fullName evidence="2">Uncharacterized protein</fullName>
    </submittedName>
</protein>
<feature type="compositionally biased region" description="Low complexity" evidence="1">
    <location>
        <begin position="78"/>
        <end position="92"/>
    </location>
</feature>
<dbReference type="RefSeq" id="WP_106316840.1">
    <property type="nucleotide sequence ID" value="NZ_BOMO01000042.1"/>
</dbReference>
<dbReference type="AlphaFoldDB" id="A0A2T0KJI3"/>
<evidence type="ECO:0000313" key="2">
    <source>
        <dbReference type="EMBL" id="PRX23674.1"/>
    </source>
</evidence>